<accession>A0A480A3H3</accession>
<dbReference type="EMBL" id="BJCE01000128">
    <property type="protein sequence ID" value="GCL38273.1"/>
    <property type="molecule type" value="Genomic_DNA"/>
</dbReference>
<sequence>MNSTNKPQKPKNFTPNSDIGGTAGYAGSGSASDVTEIAKLADKYLQDSLRLSELTERVYQLLLEDMRIQRERVNGYGNQRW</sequence>
<dbReference type="AlphaFoldDB" id="A0A480A3H3"/>
<feature type="compositionally biased region" description="Polar residues" evidence="1">
    <location>
        <begin position="1"/>
        <end position="19"/>
    </location>
</feature>
<evidence type="ECO:0000313" key="2">
    <source>
        <dbReference type="EMBL" id="GCL38273.1"/>
    </source>
</evidence>
<protein>
    <submittedName>
        <fullName evidence="2">Uncharacterized protein</fullName>
    </submittedName>
</protein>
<dbReference type="Proteomes" id="UP000300142">
    <property type="component" value="Unassembled WGS sequence"/>
</dbReference>
<comment type="caution">
    <text evidence="2">The sequence shown here is derived from an EMBL/GenBank/DDBJ whole genome shotgun (WGS) entry which is preliminary data.</text>
</comment>
<evidence type="ECO:0000313" key="3">
    <source>
        <dbReference type="Proteomes" id="UP000300142"/>
    </source>
</evidence>
<reference evidence="3" key="1">
    <citation type="submission" date="2019-02" db="EMBL/GenBank/DDBJ databases">
        <title>Draft genome sequence of Sphaerospermopsis reniformis NIES-1949.</title>
        <authorList>
            <person name="Yamaguchi H."/>
            <person name="Suzuki S."/>
            <person name="Kawachi M."/>
        </authorList>
    </citation>
    <scope>NUCLEOTIDE SEQUENCE [LARGE SCALE GENOMIC DNA]</scope>
    <source>
        <strain evidence="3">NIES-1949</strain>
    </source>
</reference>
<evidence type="ECO:0000256" key="1">
    <source>
        <dbReference type="SAM" id="MobiDB-lite"/>
    </source>
</evidence>
<feature type="region of interest" description="Disordered" evidence="1">
    <location>
        <begin position="1"/>
        <end position="30"/>
    </location>
</feature>
<organism evidence="2 3">
    <name type="scientific">Sphaerospermopsis reniformis</name>
    <dbReference type="NCBI Taxonomy" id="531300"/>
    <lineage>
        <taxon>Bacteria</taxon>
        <taxon>Bacillati</taxon>
        <taxon>Cyanobacteriota</taxon>
        <taxon>Cyanophyceae</taxon>
        <taxon>Nostocales</taxon>
        <taxon>Aphanizomenonaceae</taxon>
        <taxon>Sphaerospermopsis</taxon>
    </lineage>
</organism>
<name>A0A480A3H3_9CYAN</name>
<dbReference type="RefSeq" id="WP_137668210.1">
    <property type="nucleotide sequence ID" value="NZ_BJCE01000128.1"/>
</dbReference>
<keyword evidence="3" id="KW-1185">Reference proteome</keyword>
<gene>
    <name evidence="2" type="ORF">SR1949_33870</name>
</gene>
<proteinExistence type="predicted"/>